<keyword evidence="4" id="KW-1185">Reference proteome</keyword>
<dbReference type="CDD" id="cd00293">
    <property type="entry name" value="USP-like"/>
    <property type="match status" value="1"/>
</dbReference>
<dbReference type="RefSeq" id="WP_160631579.1">
    <property type="nucleotide sequence ID" value="NZ_WWNE01000003.1"/>
</dbReference>
<comment type="caution">
    <text evidence="3">The sequence shown here is derived from an EMBL/GenBank/DDBJ whole genome shotgun (WGS) entry which is preliminary data.</text>
</comment>
<dbReference type="InterPro" id="IPR014729">
    <property type="entry name" value="Rossmann-like_a/b/a_fold"/>
</dbReference>
<dbReference type="InterPro" id="IPR006016">
    <property type="entry name" value="UspA"/>
</dbReference>
<dbReference type="InterPro" id="IPR006015">
    <property type="entry name" value="Universal_stress_UspA"/>
</dbReference>
<feature type="domain" description="UspA" evidence="2">
    <location>
        <begin position="2"/>
        <end position="139"/>
    </location>
</feature>
<sequence length="275" mass="30779">MNLLVLTDFSKNAKNALDFALEFALISTSKVTVLNCFELPYSKSNIVTSIIDVLKEDSEKGLRKVEEDIKSDLRYKDIEFRTYSNIGDLETVVPQVAKEVNADIIVMGTKGVSAFEEFFIGSNTTRMIKTAAIPILAIPEKYDYKKFDAITFASDLEPIQDISSLNIIKKLATAMNKKVNVLHVLQTEEIEISVSKREVLDELKAFLLPVKTDAIFAKKEKVADGLTSYLLDGGSGFLAMIARKHSFFERLFQGSNTEMLAYRTSVPLLSIPDRK</sequence>
<dbReference type="Proteomes" id="UP000470771">
    <property type="component" value="Unassembled WGS sequence"/>
</dbReference>
<evidence type="ECO:0000256" key="1">
    <source>
        <dbReference type="ARBA" id="ARBA00008791"/>
    </source>
</evidence>
<evidence type="ECO:0000259" key="2">
    <source>
        <dbReference type="Pfam" id="PF00582"/>
    </source>
</evidence>
<reference evidence="3 4" key="1">
    <citation type="submission" date="2019-12" db="EMBL/GenBank/DDBJ databases">
        <authorList>
            <person name="Zhao J."/>
        </authorList>
    </citation>
    <scope>NUCLEOTIDE SEQUENCE [LARGE SCALE GENOMIC DNA]</scope>
    <source>
        <strain evidence="3 4">S-15</strain>
    </source>
</reference>
<dbReference type="PANTHER" id="PTHR46268:SF6">
    <property type="entry name" value="UNIVERSAL STRESS PROTEIN UP12"/>
    <property type="match status" value="1"/>
</dbReference>
<name>A0A6N9NIA8_9FLAO</name>
<dbReference type="PANTHER" id="PTHR46268">
    <property type="entry name" value="STRESS RESPONSE PROTEIN NHAX"/>
    <property type="match status" value="1"/>
</dbReference>
<accession>A0A6N9NIA8</accession>
<proteinExistence type="inferred from homology"/>
<dbReference type="PRINTS" id="PR01438">
    <property type="entry name" value="UNVRSLSTRESS"/>
</dbReference>
<evidence type="ECO:0000313" key="4">
    <source>
        <dbReference type="Proteomes" id="UP000470771"/>
    </source>
</evidence>
<dbReference type="AlphaFoldDB" id="A0A6N9NIA8"/>
<organism evidence="3 4">
    <name type="scientific">Acidiluteibacter ferrifornacis</name>
    <dbReference type="NCBI Taxonomy" id="2692424"/>
    <lineage>
        <taxon>Bacteria</taxon>
        <taxon>Pseudomonadati</taxon>
        <taxon>Bacteroidota</taxon>
        <taxon>Flavobacteriia</taxon>
        <taxon>Flavobacteriales</taxon>
        <taxon>Cryomorphaceae</taxon>
        <taxon>Acidiluteibacter</taxon>
    </lineage>
</organism>
<dbReference type="EMBL" id="WWNE01000003">
    <property type="protein sequence ID" value="NBG64950.1"/>
    <property type="molecule type" value="Genomic_DNA"/>
</dbReference>
<dbReference type="Pfam" id="PF00582">
    <property type="entry name" value="Usp"/>
    <property type="match status" value="1"/>
</dbReference>
<evidence type="ECO:0000313" key="3">
    <source>
        <dbReference type="EMBL" id="NBG64950.1"/>
    </source>
</evidence>
<gene>
    <name evidence="3" type="ORF">GQN54_02395</name>
</gene>
<protein>
    <submittedName>
        <fullName evidence="3">Universal stress protein</fullName>
    </submittedName>
</protein>
<dbReference type="SUPFAM" id="SSF52402">
    <property type="entry name" value="Adenine nucleotide alpha hydrolases-like"/>
    <property type="match status" value="2"/>
</dbReference>
<comment type="similarity">
    <text evidence="1">Belongs to the universal stress protein A family.</text>
</comment>
<dbReference type="Gene3D" id="3.40.50.620">
    <property type="entry name" value="HUPs"/>
    <property type="match status" value="2"/>
</dbReference>